<sequence length="115" mass="12842">MVTSASSLGRNGVHDFILLRTSAVILACYTIFLVVYMAFGDPLNYHNWHGLFSNLSMKVFTLLALIALLVHAWIGIWQVLTDYIKCSKLRGVLQFIFVIAAFSYLSVGVLTVWGV</sequence>
<evidence type="ECO:0000256" key="18">
    <source>
        <dbReference type="PIRSR" id="PIRSR000169-2"/>
    </source>
</evidence>
<dbReference type="InterPro" id="IPR034804">
    <property type="entry name" value="SQR/QFR_C/D"/>
</dbReference>
<dbReference type="GO" id="GO:0020037">
    <property type="term" value="F:heme binding"/>
    <property type="evidence" value="ECO:0007669"/>
    <property type="project" value="InterPro"/>
</dbReference>
<evidence type="ECO:0000256" key="13">
    <source>
        <dbReference type="ARBA" id="ARBA00022989"/>
    </source>
</evidence>
<keyword evidence="14 18" id="KW-0408">Iron</keyword>
<keyword evidence="15 16" id="KW-0472">Membrane</keyword>
<keyword evidence="21" id="KW-1185">Reference proteome</keyword>
<keyword evidence="6 16" id="KW-1003">Cell membrane</keyword>
<comment type="pathway">
    <text evidence="3 16">Carbohydrate metabolism; tricarboxylic acid cycle.</text>
</comment>
<evidence type="ECO:0000256" key="3">
    <source>
        <dbReference type="ARBA" id="ARBA00005163"/>
    </source>
</evidence>
<keyword evidence="12 16" id="KW-0249">Electron transport</keyword>
<evidence type="ECO:0000256" key="17">
    <source>
        <dbReference type="PIRSR" id="PIRSR000169-1"/>
    </source>
</evidence>
<evidence type="ECO:0000256" key="4">
    <source>
        <dbReference type="ARBA" id="ARBA00019425"/>
    </source>
</evidence>
<evidence type="ECO:0000313" key="21">
    <source>
        <dbReference type="Proteomes" id="UP000613743"/>
    </source>
</evidence>
<dbReference type="AlphaFoldDB" id="A0A917JVM2"/>
<evidence type="ECO:0000256" key="12">
    <source>
        <dbReference type="ARBA" id="ARBA00022982"/>
    </source>
</evidence>
<comment type="caution">
    <text evidence="20">The sequence shown here is derived from an EMBL/GenBank/DDBJ whole genome shotgun (WGS) entry which is preliminary data.</text>
</comment>
<comment type="subcellular location">
    <subcellularLocation>
        <location evidence="2 16">Cell inner membrane</location>
        <topology evidence="2 16">Multi-pass membrane protein</topology>
    </subcellularLocation>
</comment>
<keyword evidence="13 19" id="KW-1133">Transmembrane helix</keyword>
<dbReference type="InterPro" id="IPR000701">
    <property type="entry name" value="SuccDH_FuR_B_TM-su"/>
</dbReference>
<name>A0A917JVM2_9GAMM</name>
<evidence type="ECO:0000256" key="14">
    <source>
        <dbReference type="ARBA" id="ARBA00023004"/>
    </source>
</evidence>
<dbReference type="GO" id="GO:0005886">
    <property type="term" value="C:plasma membrane"/>
    <property type="evidence" value="ECO:0007669"/>
    <property type="project" value="UniProtKB-SubCell"/>
</dbReference>
<feature type="transmembrane region" description="Helical" evidence="19">
    <location>
        <begin position="59"/>
        <end position="80"/>
    </location>
</feature>
<evidence type="ECO:0000256" key="16">
    <source>
        <dbReference type="PIRNR" id="PIRNR000169"/>
    </source>
</evidence>
<reference evidence="20" key="1">
    <citation type="journal article" date="2014" name="Int. J. Syst. Evol. Microbiol.">
        <title>Complete genome sequence of Corynebacterium casei LMG S-19264T (=DSM 44701T), isolated from a smear-ripened cheese.</title>
        <authorList>
            <consortium name="US DOE Joint Genome Institute (JGI-PGF)"/>
            <person name="Walter F."/>
            <person name="Albersmeier A."/>
            <person name="Kalinowski J."/>
            <person name="Ruckert C."/>
        </authorList>
    </citation>
    <scope>NUCLEOTIDE SEQUENCE</scope>
    <source>
        <strain evidence="20">JCM 30804</strain>
    </source>
</reference>
<comment type="cofactor">
    <cofactor evidence="18">
        <name>heme</name>
        <dbReference type="ChEBI" id="CHEBI:30413"/>
    </cofactor>
    <text evidence="18">The heme is bound between the two transmembrane subunits.</text>
</comment>
<evidence type="ECO:0000256" key="2">
    <source>
        <dbReference type="ARBA" id="ARBA00004429"/>
    </source>
</evidence>
<keyword evidence="11 18" id="KW-0479">Metal-binding</keyword>
<evidence type="ECO:0000256" key="9">
    <source>
        <dbReference type="ARBA" id="ARBA00022617"/>
    </source>
</evidence>
<dbReference type="GO" id="GO:0046872">
    <property type="term" value="F:metal ion binding"/>
    <property type="evidence" value="ECO:0007669"/>
    <property type="project" value="UniProtKB-KW"/>
</dbReference>
<evidence type="ECO:0000256" key="11">
    <source>
        <dbReference type="ARBA" id="ARBA00022723"/>
    </source>
</evidence>
<keyword evidence="5 16" id="KW-0813">Transport</keyword>
<keyword evidence="7 16" id="KW-0997">Cell inner membrane</keyword>
<feature type="binding site" description="axial binding residue" evidence="18">
    <location>
        <position position="71"/>
    </location>
    <ligand>
        <name>heme</name>
        <dbReference type="ChEBI" id="CHEBI:30413"/>
        <note>ligand shared with second transmembrane subunit</note>
    </ligand>
    <ligandPart>
        <name>Fe</name>
        <dbReference type="ChEBI" id="CHEBI:18248"/>
    </ligandPart>
</feature>
<dbReference type="Proteomes" id="UP000613743">
    <property type="component" value="Unassembled WGS sequence"/>
</dbReference>
<evidence type="ECO:0000256" key="15">
    <source>
        <dbReference type="ARBA" id="ARBA00023136"/>
    </source>
</evidence>
<evidence type="ECO:0000256" key="5">
    <source>
        <dbReference type="ARBA" id="ARBA00022448"/>
    </source>
</evidence>
<dbReference type="Gene3D" id="1.20.1300.10">
    <property type="entry name" value="Fumarate reductase/succinate dehydrogenase, transmembrane subunit"/>
    <property type="match status" value="1"/>
</dbReference>
<dbReference type="PIRSF" id="PIRSF000169">
    <property type="entry name" value="SDH_D"/>
    <property type="match status" value="1"/>
</dbReference>
<dbReference type="Pfam" id="PF01127">
    <property type="entry name" value="Sdh_cyt"/>
    <property type="match status" value="1"/>
</dbReference>
<dbReference type="PANTHER" id="PTHR38689:SF1">
    <property type="entry name" value="SUCCINATE DEHYDROGENASE HYDROPHOBIC MEMBRANE ANCHOR SUBUNIT"/>
    <property type="match status" value="1"/>
</dbReference>
<keyword evidence="10 19" id="KW-0812">Transmembrane</keyword>
<keyword evidence="9 18" id="KW-0349">Heme</keyword>
<evidence type="ECO:0000256" key="1">
    <source>
        <dbReference type="ARBA" id="ARBA00004050"/>
    </source>
</evidence>
<dbReference type="PANTHER" id="PTHR38689">
    <property type="entry name" value="SUCCINATE DEHYDROGENASE HYDROPHOBIC MEMBRANE ANCHOR SUBUNIT"/>
    <property type="match status" value="1"/>
</dbReference>
<feature type="binding site" evidence="17">
    <location>
        <position position="83"/>
    </location>
    <ligand>
        <name>a ubiquinone</name>
        <dbReference type="ChEBI" id="CHEBI:16389"/>
    </ligand>
</feature>
<dbReference type="GO" id="GO:0017004">
    <property type="term" value="P:cytochrome complex assembly"/>
    <property type="evidence" value="ECO:0007669"/>
    <property type="project" value="TreeGrafter"/>
</dbReference>
<dbReference type="CDD" id="cd03494">
    <property type="entry name" value="SQR_TypeC_SdhD"/>
    <property type="match status" value="1"/>
</dbReference>
<accession>A0A917JVM2</accession>
<dbReference type="RefSeq" id="WP_188920697.1">
    <property type="nucleotide sequence ID" value="NZ_BMPZ01000005.1"/>
</dbReference>
<comment type="function">
    <text evidence="1 16">Membrane-anchoring subunit of succinate dehydrogenase (SDH).</text>
</comment>
<gene>
    <name evidence="20" type="primary">sdhD</name>
    <name evidence="20" type="ORF">GCM10009332_21260</name>
</gene>
<keyword evidence="8 16" id="KW-0816">Tricarboxylic acid cycle</keyword>
<evidence type="ECO:0000256" key="19">
    <source>
        <dbReference type="SAM" id="Phobius"/>
    </source>
</evidence>
<protein>
    <recommendedName>
        <fullName evidence="4 16">Succinate dehydrogenase hydrophobic membrane anchor subunit</fullName>
    </recommendedName>
</protein>
<feature type="transmembrane region" description="Helical" evidence="19">
    <location>
        <begin position="92"/>
        <end position="113"/>
    </location>
</feature>
<reference evidence="20" key="2">
    <citation type="submission" date="2020-09" db="EMBL/GenBank/DDBJ databases">
        <authorList>
            <person name="Sun Q."/>
            <person name="Ohkuma M."/>
        </authorList>
    </citation>
    <scope>NUCLEOTIDE SEQUENCE</scope>
    <source>
        <strain evidence="20">JCM 30804</strain>
    </source>
</reference>
<evidence type="ECO:0000256" key="6">
    <source>
        <dbReference type="ARBA" id="ARBA00022475"/>
    </source>
</evidence>
<evidence type="ECO:0000313" key="20">
    <source>
        <dbReference type="EMBL" id="GGI83760.1"/>
    </source>
</evidence>
<dbReference type="NCBIfam" id="TIGR02968">
    <property type="entry name" value="succ_dehyd_anc"/>
    <property type="match status" value="1"/>
</dbReference>
<evidence type="ECO:0000256" key="7">
    <source>
        <dbReference type="ARBA" id="ARBA00022519"/>
    </source>
</evidence>
<feature type="transmembrane region" description="Helical" evidence="19">
    <location>
        <begin position="17"/>
        <end position="39"/>
    </location>
</feature>
<organism evidence="20 21">
    <name type="scientific">Shewanella gelidii</name>
    <dbReference type="NCBI Taxonomy" id="1642821"/>
    <lineage>
        <taxon>Bacteria</taxon>
        <taxon>Pseudomonadati</taxon>
        <taxon>Pseudomonadota</taxon>
        <taxon>Gammaproteobacteria</taxon>
        <taxon>Alteromonadales</taxon>
        <taxon>Shewanellaceae</taxon>
        <taxon>Shewanella</taxon>
    </lineage>
</organism>
<dbReference type="InterPro" id="IPR014312">
    <property type="entry name" value="Succ_DH_anchor"/>
</dbReference>
<evidence type="ECO:0000256" key="10">
    <source>
        <dbReference type="ARBA" id="ARBA00022692"/>
    </source>
</evidence>
<dbReference type="EMBL" id="BMPZ01000005">
    <property type="protein sequence ID" value="GGI83760.1"/>
    <property type="molecule type" value="Genomic_DNA"/>
</dbReference>
<proteinExistence type="predicted"/>
<dbReference type="SUPFAM" id="SSF81343">
    <property type="entry name" value="Fumarate reductase respiratory complex transmembrane subunits"/>
    <property type="match status" value="1"/>
</dbReference>
<dbReference type="GO" id="GO:0006099">
    <property type="term" value="P:tricarboxylic acid cycle"/>
    <property type="evidence" value="ECO:0007669"/>
    <property type="project" value="UniProtKB-UniRule"/>
</dbReference>
<evidence type="ECO:0000256" key="8">
    <source>
        <dbReference type="ARBA" id="ARBA00022532"/>
    </source>
</evidence>
<dbReference type="GO" id="GO:0009055">
    <property type="term" value="F:electron transfer activity"/>
    <property type="evidence" value="ECO:0007669"/>
    <property type="project" value="TreeGrafter"/>
</dbReference>